<evidence type="ECO:0000256" key="1">
    <source>
        <dbReference type="SAM" id="Coils"/>
    </source>
</evidence>
<feature type="coiled-coil region" evidence="1">
    <location>
        <begin position="202"/>
        <end position="243"/>
    </location>
</feature>
<accession>A0A315Y4J3</accession>
<dbReference type="EMBL" id="QGDI01000001">
    <property type="protein sequence ID" value="PWJ15332.1"/>
    <property type="molecule type" value="Genomic_DNA"/>
</dbReference>
<reference evidence="3 4" key="1">
    <citation type="submission" date="2018-05" db="EMBL/GenBank/DDBJ databases">
        <title>The Hungate 1000. A catalogue of reference genomes from the rumen microbiome.</title>
        <authorList>
            <person name="Kelly W."/>
        </authorList>
    </citation>
    <scope>NUCLEOTIDE SEQUENCE [LARGE SCALE GENOMIC DNA]</scope>
    <source>
        <strain evidence="3 4">SAb67</strain>
    </source>
</reference>
<proteinExistence type="predicted"/>
<feature type="transmembrane region" description="Helical" evidence="2">
    <location>
        <begin position="6"/>
        <end position="29"/>
    </location>
</feature>
<feature type="transmembrane region" description="Helical" evidence="2">
    <location>
        <begin position="69"/>
        <end position="91"/>
    </location>
</feature>
<keyword evidence="1" id="KW-0175">Coiled coil</keyword>
<feature type="transmembrane region" description="Helical" evidence="2">
    <location>
        <begin position="112"/>
        <end position="132"/>
    </location>
</feature>
<dbReference type="RefSeq" id="WP_109725136.1">
    <property type="nucleotide sequence ID" value="NZ_QGDI01000001.1"/>
</dbReference>
<dbReference type="AlphaFoldDB" id="A0A315Y4J3"/>
<evidence type="ECO:0000313" key="3">
    <source>
        <dbReference type="EMBL" id="PWJ15332.1"/>
    </source>
</evidence>
<sequence length="273" mass="31240">MNATLTAVYQTACFFVIYAFFGWCLEVVYQAVEHGKFINRGFLNGPYCPIYGFGVIIVCGALEPIKENLIVLYLGAVILTSTLEFITGFLLEKIFRRKWWDYTGERFNLKGYICLKFSLLWGVACLVTVRLIHPLVTAFVEKLPQTLGIIILSVILIGFLSDAVITVCAIIHIRNRLILTERISTEMRKISDATGEKLFSGVEFVMDKKNDLDEKANEHRKKLEELAAKYRKLTEKRELTLKRLAKAFPKLSLESTAELKERFAKIKDELKLK</sequence>
<name>A0A315Y4J3_RUMFL</name>
<keyword evidence="2" id="KW-1133">Transmembrane helix</keyword>
<comment type="caution">
    <text evidence="3">The sequence shown here is derived from an EMBL/GenBank/DDBJ whole genome shotgun (WGS) entry which is preliminary data.</text>
</comment>
<feature type="transmembrane region" description="Helical" evidence="2">
    <location>
        <begin position="41"/>
        <end position="63"/>
    </location>
</feature>
<protein>
    <submittedName>
        <fullName evidence="3">Putative membrane protein</fullName>
    </submittedName>
</protein>
<gene>
    <name evidence="3" type="ORF">IE37_00227</name>
</gene>
<keyword evidence="2" id="KW-0812">Transmembrane</keyword>
<dbReference type="OrthoDB" id="9789229at2"/>
<keyword evidence="2" id="KW-0472">Membrane</keyword>
<organism evidence="3 4">
    <name type="scientific">Ruminococcus flavefaciens</name>
    <dbReference type="NCBI Taxonomy" id="1265"/>
    <lineage>
        <taxon>Bacteria</taxon>
        <taxon>Bacillati</taxon>
        <taxon>Bacillota</taxon>
        <taxon>Clostridia</taxon>
        <taxon>Eubacteriales</taxon>
        <taxon>Oscillospiraceae</taxon>
        <taxon>Ruminococcus</taxon>
    </lineage>
</organism>
<evidence type="ECO:0000256" key="2">
    <source>
        <dbReference type="SAM" id="Phobius"/>
    </source>
</evidence>
<evidence type="ECO:0000313" key="4">
    <source>
        <dbReference type="Proteomes" id="UP000245720"/>
    </source>
</evidence>
<dbReference type="InterPro" id="IPR010540">
    <property type="entry name" value="CmpB_TMEM229"/>
</dbReference>
<feature type="transmembrane region" description="Helical" evidence="2">
    <location>
        <begin position="147"/>
        <end position="173"/>
    </location>
</feature>
<dbReference type="Proteomes" id="UP000245720">
    <property type="component" value="Unassembled WGS sequence"/>
</dbReference>
<dbReference type="Pfam" id="PF06541">
    <property type="entry name" value="ABC_trans_CmpB"/>
    <property type="match status" value="1"/>
</dbReference>